<keyword evidence="4" id="KW-0571">Peptide transport</keyword>
<evidence type="ECO:0000256" key="8">
    <source>
        <dbReference type="SAM" id="MobiDB-lite"/>
    </source>
</evidence>
<dbReference type="InterPro" id="IPR018456">
    <property type="entry name" value="PTR2_symporter_CS"/>
</dbReference>
<sequence>MPSESTPLLHRHHTAMDVREVQRQRVATMVILLVLTLERLAYYALVTNFFLFLNKGPWEGPQAWNSLDAMNAVFVLAGVSYISALLGGYISDAWLGRFRTMVVGFLMYILGYILLTLMAIDKLPRAICGSGASFSDSPDSIEDPSPPSSPCRAAVYISVTIVGLGVGTVKSNIAPFGAEQLNTANPQRTRTFFNWFYWCINLGSLVGVGVISYIEQDSPGVCTNGFFCGYLIATVCLVIALTIFVAVYPCYYIAPPEGSVLGNIARIIWEALCAMVKQCRYGRSENNQSPLHVEPRFLDRAKIRYGGSFHESAVDDVRALGKLLSVFTALIPYWLVYFQMETSFQAQGLHMRFSIHGGNGTNSTLDHASMYDEVGVSKFSVPAAWLTLFNQLFLIGAIPLLTTFLYPVMDRAGIRLSMLFRIGIGMVFSILAVMTAGGLESYRVFLWRTDNSSHIEQVVGNVTYNGVDISIFWQIPQYVLVGAAEFFASIAGLEFAYSAAPRTFQGMIMGLFYTMEGVGSLLGTSLLWLVSPFWLNNTTDFGNINENHLDFYLYFLGVLQFTTFLIYCGSLYMERFSLRPIAMPRSRRRRRVGVVAGGARGAAGSPLIPDDLVEEDGEDVDDDEDENDDEEAEGDDRLSHHGNSQVLL</sequence>
<organism evidence="10 11">
    <name type="scientific">Petrolisthes cinctipes</name>
    <name type="common">Flat porcelain crab</name>
    <dbReference type="NCBI Taxonomy" id="88211"/>
    <lineage>
        <taxon>Eukaryota</taxon>
        <taxon>Metazoa</taxon>
        <taxon>Ecdysozoa</taxon>
        <taxon>Arthropoda</taxon>
        <taxon>Crustacea</taxon>
        <taxon>Multicrustacea</taxon>
        <taxon>Malacostraca</taxon>
        <taxon>Eumalacostraca</taxon>
        <taxon>Eucarida</taxon>
        <taxon>Decapoda</taxon>
        <taxon>Pleocyemata</taxon>
        <taxon>Anomura</taxon>
        <taxon>Galatheoidea</taxon>
        <taxon>Porcellanidae</taxon>
        <taxon>Petrolisthes</taxon>
    </lineage>
</organism>
<feature type="region of interest" description="Disordered" evidence="8">
    <location>
        <begin position="601"/>
        <end position="648"/>
    </location>
</feature>
<evidence type="ECO:0000256" key="2">
    <source>
        <dbReference type="ARBA" id="ARBA00005982"/>
    </source>
</evidence>
<dbReference type="InterPro" id="IPR000109">
    <property type="entry name" value="POT_fam"/>
</dbReference>
<evidence type="ECO:0000256" key="9">
    <source>
        <dbReference type="SAM" id="Phobius"/>
    </source>
</evidence>
<feature type="transmembrane region" description="Helical" evidence="9">
    <location>
        <begin position="319"/>
        <end position="340"/>
    </location>
</feature>
<feature type="transmembrane region" description="Helical" evidence="9">
    <location>
        <begin position="102"/>
        <end position="120"/>
    </location>
</feature>
<dbReference type="Gene3D" id="1.20.1250.20">
    <property type="entry name" value="MFS general substrate transporter like domains"/>
    <property type="match status" value="1"/>
</dbReference>
<dbReference type="PROSITE" id="PS01023">
    <property type="entry name" value="PTR2_2"/>
    <property type="match status" value="1"/>
</dbReference>
<evidence type="ECO:0000256" key="7">
    <source>
        <dbReference type="RuleBase" id="RU003755"/>
    </source>
</evidence>
<evidence type="ECO:0000256" key="5">
    <source>
        <dbReference type="ARBA" id="ARBA00022989"/>
    </source>
</evidence>
<feature type="transmembrane region" description="Helical" evidence="9">
    <location>
        <begin position="195"/>
        <end position="214"/>
    </location>
</feature>
<evidence type="ECO:0000256" key="1">
    <source>
        <dbReference type="ARBA" id="ARBA00004141"/>
    </source>
</evidence>
<feature type="transmembrane region" description="Helical" evidence="9">
    <location>
        <begin position="551"/>
        <end position="573"/>
    </location>
</feature>
<evidence type="ECO:0000313" key="11">
    <source>
        <dbReference type="Proteomes" id="UP001286313"/>
    </source>
</evidence>
<feature type="transmembrane region" description="Helical" evidence="9">
    <location>
        <begin position="511"/>
        <end position="531"/>
    </location>
</feature>
<comment type="caution">
    <text evidence="10">The sequence shown here is derived from an EMBL/GenBank/DDBJ whole genome shotgun (WGS) entry which is preliminary data.</text>
</comment>
<keyword evidence="11" id="KW-1185">Reference proteome</keyword>
<feature type="transmembrane region" description="Helical" evidence="9">
    <location>
        <begin position="226"/>
        <end position="254"/>
    </location>
</feature>
<dbReference type="AlphaFoldDB" id="A0AAE1BN85"/>
<evidence type="ECO:0000256" key="4">
    <source>
        <dbReference type="ARBA" id="ARBA00022856"/>
    </source>
</evidence>
<reference evidence="10" key="1">
    <citation type="submission" date="2023-10" db="EMBL/GenBank/DDBJ databases">
        <title>Genome assemblies of two species of porcelain crab, Petrolisthes cinctipes and Petrolisthes manimaculis (Anomura: Porcellanidae).</title>
        <authorList>
            <person name="Angst P."/>
        </authorList>
    </citation>
    <scope>NUCLEOTIDE SEQUENCE</scope>
    <source>
        <strain evidence="10">PB745_01</strain>
        <tissue evidence="10">Gill</tissue>
    </source>
</reference>
<comment type="similarity">
    <text evidence="2 7">Belongs to the major facilitator superfamily. Proton-dependent oligopeptide transporter (POT/PTR) (TC 2.A.17) family.</text>
</comment>
<evidence type="ECO:0000256" key="6">
    <source>
        <dbReference type="ARBA" id="ARBA00023136"/>
    </source>
</evidence>
<keyword evidence="5 9" id="KW-1133">Transmembrane helix</keyword>
<keyword evidence="6 9" id="KW-0472">Membrane</keyword>
<feature type="transmembrane region" description="Helical" evidence="9">
    <location>
        <begin position="383"/>
        <end position="406"/>
    </location>
</feature>
<comment type="subcellular location">
    <subcellularLocation>
        <location evidence="1 7">Membrane</location>
        <topology evidence="1 7">Multi-pass membrane protein</topology>
    </subcellularLocation>
</comment>
<dbReference type="EMBL" id="JAWQEG010006762">
    <property type="protein sequence ID" value="KAK3853936.1"/>
    <property type="molecule type" value="Genomic_DNA"/>
</dbReference>
<feature type="compositionally biased region" description="Acidic residues" evidence="8">
    <location>
        <begin position="611"/>
        <end position="634"/>
    </location>
</feature>
<name>A0AAE1BN85_PETCI</name>
<feature type="transmembrane region" description="Helical" evidence="9">
    <location>
        <begin position="418"/>
        <end position="439"/>
    </location>
</feature>
<keyword evidence="3 7" id="KW-0812">Transmembrane</keyword>
<protein>
    <recommendedName>
        <fullName evidence="12">Solute carrier family 15 member 4</fullName>
    </recommendedName>
</protein>
<proteinExistence type="inferred from homology"/>
<dbReference type="PANTHER" id="PTHR11654">
    <property type="entry name" value="OLIGOPEPTIDE TRANSPORTER-RELATED"/>
    <property type="match status" value="1"/>
</dbReference>
<feature type="transmembrane region" description="Helical" evidence="9">
    <location>
        <begin position="26"/>
        <end position="52"/>
    </location>
</feature>
<feature type="transmembrane region" description="Helical" evidence="9">
    <location>
        <begin position="478"/>
        <end position="499"/>
    </location>
</feature>
<keyword evidence="4" id="KW-0653">Protein transport</keyword>
<dbReference type="InterPro" id="IPR036259">
    <property type="entry name" value="MFS_trans_sf"/>
</dbReference>
<dbReference type="Pfam" id="PF00854">
    <property type="entry name" value="PTR2"/>
    <property type="match status" value="1"/>
</dbReference>
<dbReference type="GO" id="GO:0006857">
    <property type="term" value="P:oligopeptide transport"/>
    <property type="evidence" value="ECO:0007669"/>
    <property type="project" value="InterPro"/>
</dbReference>
<evidence type="ECO:0008006" key="12">
    <source>
        <dbReference type="Google" id="ProtNLM"/>
    </source>
</evidence>
<dbReference type="SUPFAM" id="SSF103473">
    <property type="entry name" value="MFS general substrate transporter"/>
    <property type="match status" value="1"/>
</dbReference>
<dbReference type="Proteomes" id="UP001286313">
    <property type="component" value="Unassembled WGS sequence"/>
</dbReference>
<evidence type="ECO:0000256" key="3">
    <source>
        <dbReference type="ARBA" id="ARBA00022692"/>
    </source>
</evidence>
<accession>A0AAE1BN85</accession>
<dbReference type="GO" id="GO:0022857">
    <property type="term" value="F:transmembrane transporter activity"/>
    <property type="evidence" value="ECO:0007669"/>
    <property type="project" value="InterPro"/>
</dbReference>
<dbReference type="GO" id="GO:0016020">
    <property type="term" value="C:membrane"/>
    <property type="evidence" value="ECO:0007669"/>
    <property type="project" value="UniProtKB-SubCell"/>
</dbReference>
<gene>
    <name evidence="10" type="ORF">Pcinc_039548</name>
</gene>
<keyword evidence="7" id="KW-0813">Transport</keyword>
<evidence type="ECO:0000313" key="10">
    <source>
        <dbReference type="EMBL" id="KAK3853936.1"/>
    </source>
</evidence>
<feature type="transmembrane region" description="Helical" evidence="9">
    <location>
        <begin position="72"/>
        <end position="90"/>
    </location>
</feature>